<feature type="transmembrane region" description="Helical" evidence="6">
    <location>
        <begin position="169"/>
        <end position="189"/>
    </location>
</feature>
<feature type="transmembrane region" description="Helical" evidence="6">
    <location>
        <begin position="280"/>
        <end position="303"/>
    </location>
</feature>
<dbReference type="OMA" id="PIASCYV"/>
<dbReference type="PANTHER" id="PTHR22911:SF6">
    <property type="entry name" value="SOLUTE CARRIER FAMILY 35 MEMBER G1"/>
    <property type="match status" value="1"/>
</dbReference>
<feature type="transmembrane region" description="Helical" evidence="6">
    <location>
        <begin position="404"/>
        <end position="423"/>
    </location>
</feature>
<dbReference type="KEGG" id="glz:GLAREA_09212"/>
<name>S3DIR1_GLAL2</name>
<feature type="transmembrane region" description="Helical" evidence="6">
    <location>
        <begin position="105"/>
        <end position="127"/>
    </location>
</feature>
<dbReference type="OrthoDB" id="306876at2759"/>
<organism evidence="8 9">
    <name type="scientific">Glarea lozoyensis (strain ATCC 20868 / MF5171)</name>
    <dbReference type="NCBI Taxonomy" id="1116229"/>
    <lineage>
        <taxon>Eukaryota</taxon>
        <taxon>Fungi</taxon>
        <taxon>Dikarya</taxon>
        <taxon>Ascomycota</taxon>
        <taxon>Pezizomycotina</taxon>
        <taxon>Leotiomycetes</taxon>
        <taxon>Helotiales</taxon>
        <taxon>Helotiaceae</taxon>
        <taxon>Glarea</taxon>
    </lineage>
</organism>
<evidence type="ECO:0000256" key="1">
    <source>
        <dbReference type="ARBA" id="ARBA00004141"/>
    </source>
</evidence>
<feature type="transmembrane region" description="Helical" evidence="6">
    <location>
        <begin position="226"/>
        <end position="242"/>
    </location>
</feature>
<dbReference type="PANTHER" id="PTHR22911">
    <property type="entry name" value="ACYL-MALONYL CONDENSING ENZYME-RELATED"/>
    <property type="match status" value="1"/>
</dbReference>
<dbReference type="eggNOG" id="KOG4510">
    <property type="taxonomic scope" value="Eukaryota"/>
</dbReference>
<comment type="subcellular location">
    <subcellularLocation>
        <location evidence="1">Membrane</location>
        <topology evidence="1">Multi-pass membrane protein</topology>
    </subcellularLocation>
</comment>
<feature type="domain" description="EamA" evidence="7">
    <location>
        <begin position="105"/>
        <end position="242"/>
    </location>
</feature>
<keyword evidence="3 6" id="KW-1133">Transmembrane helix</keyword>
<evidence type="ECO:0000256" key="6">
    <source>
        <dbReference type="SAM" id="Phobius"/>
    </source>
</evidence>
<evidence type="ECO:0000313" key="8">
    <source>
        <dbReference type="EMBL" id="EPE37049.1"/>
    </source>
</evidence>
<evidence type="ECO:0000256" key="3">
    <source>
        <dbReference type="ARBA" id="ARBA00022989"/>
    </source>
</evidence>
<dbReference type="AlphaFoldDB" id="S3DIR1"/>
<keyword evidence="9" id="KW-1185">Reference proteome</keyword>
<evidence type="ECO:0000259" key="7">
    <source>
        <dbReference type="Pfam" id="PF00892"/>
    </source>
</evidence>
<accession>S3DIR1</accession>
<dbReference type="GeneID" id="19468260"/>
<feature type="transmembrane region" description="Helical" evidence="6">
    <location>
        <begin position="381"/>
        <end position="398"/>
    </location>
</feature>
<feature type="transmembrane region" description="Helical" evidence="6">
    <location>
        <begin position="195"/>
        <end position="219"/>
    </location>
</feature>
<proteinExistence type="predicted"/>
<protein>
    <submittedName>
        <fullName evidence="8">Multidrug resistance efflux transporter EmrE</fullName>
    </submittedName>
</protein>
<dbReference type="HOGENOM" id="CLU_032828_4_3_1"/>
<evidence type="ECO:0000256" key="4">
    <source>
        <dbReference type="ARBA" id="ARBA00023136"/>
    </source>
</evidence>
<feature type="transmembrane region" description="Helical" evidence="6">
    <location>
        <begin position="344"/>
        <end position="369"/>
    </location>
</feature>
<dbReference type="GO" id="GO:0016020">
    <property type="term" value="C:membrane"/>
    <property type="evidence" value="ECO:0007669"/>
    <property type="project" value="UniProtKB-SubCell"/>
</dbReference>
<feature type="transmembrane region" description="Helical" evidence="6">
    <location>
        <begin position="315"/>
        <end position="332"/>
    </location>
</feature>
<dbReference type="InterPro" id="IPR037185">
    <property type="entry name" value="EmrE-like"/>
</dbReference>
<reference evidence="8 9" key="1">
    <citation type="journal article" date="2013" name="BMC Genomics">
        <title>Genomics-driven discovery of the pneumocandin biosynthetic gene cluster in the fungus Glarea lozoyensis.</title>
        <authorList>
            <person name="Chen L."/>
            <person name="Yue Q."/>
            <person name="Zhang X."/>
            <person name="Xiang M."/>
            <person name="Wang C."/>
            <person name="Li S."/>
            <person name="Che Y."/>
            <person name="Ortiz-Lopez F.J."/>
            <person name="Bills G.F."/>
            <person name="Liu X."/>
            <person name="An Z."/>
        </authorList>
    </citation>
    <scope>NUCLEOTIDE SEQUENCE [LARGE SCALE GENOMIC DNA]</scope>
    <source>
        <strain evidence="9">ATCC 20868 / MF5171</strain>
    </source>
</reference>
<evidence type="ECO:0000313" key="9">
    <source>
        <dbReference type="Proteomes" id="UP000016922"/>
    </source>
</evidence>
<keyword evidence="4 6" id="KW-0472">Membrane</keyword>
<evidence type="ECO:0000256" key="2">
    <source>
        <dbReference type="ARBA" id="ARBA00022692"/>
    </source>
</evidence>
<dbReference type="InterPro" id="IPR000620">
    <property type="entry name" value="EamA_dom"/>
</dbReference>
<feature type="transmembrane region" description="Helical" evidence="6">
    <location>
        <begin position="139"/>
        <end position="157"/>
    </location>
</feature>
<dbReference type="EMBL" id="KE145352">
    <property type="protein sequence ID" value="EPE37049.1"/>
    <property type="molecule type" value="Genomic_DNA"/>
</dbReference>
<gene>
    <name evidence="8" type="ORF">GLAREA_09212</name>
</gene>
<dbReference type="RefSeq" id="XP_008076364.1">
    <property type="nucleotide sequence ID" value="XM_008078173.1"/>
</dbReference>
<feature type="region of interest" description="Disordered" evidence="5">
    <location>
        <begin position="250"/>
        <end position="271"/>
    </location>
</feature>
<keyword evidence="2 6" id="KW-0812">Transmembrane</keyword>
<dbReference type="Proteomes" id="UP000016922">
    <property type="component" value="Unassembled WGS sequence"/>
</dbReference>
<evidence type="ECO:0000256" key="5">
    <source>
        <dbReference type="SAM" id="MobiDB-lite"/>
    </source>
</evidence>
<dbReference type="SUPFAM" id="SSF103481">
    <property type="entry name" value="Multidrug resistance efflux transporter EmrE"/>
    <property type="match status" value="2"/>
</dbReference>
<dbReference type="Pfam" id="PF00892">
    <property type="entry name" value="EamA"/>
    <property type="match status" value="1"/>
</dbReference>
<sequence length="466" mass="51096">MLSPSIPAQNDSSSIKPEITASIHEDNRLDSFQNVPSHFDAATNVDLNQTYLPPKSSNTALLNPDSFRRLSISTISSYPSRNPSPYPPPPTTFKGKASAFWNRNYGLFLVALSQLFGALMNVTTRLLELEDGGMHPLQILFARMGLTMVFCCAWMWWKKVPNFLLGERGIRWLLLARGFSGFFGIYGMYYSLQYLPIADAVVITFLAPSVASYGCSIFLREPFPRTAQYASLISLLGVILIARPTSFFTSPEATPSPPPQTNGTSTYHEDFPTPTNSQRLAALAVALLGVLGAAGAFTTIRLIGHRAHPLISVNYFAFFCTTISLTCLTLPIPYSPSFALPNGFRQWCMLLFLGICGFVMQFMLTKGLAVGGRGEGGRATNMIYCNMLFALALDKVVFGVSPGWWSLGGSGLILGSAVWVAVGRNNGGKESGRERVMGEEEMGLMMEVHGRDAQRGRSFEESRIPR</sequence>